<proteinExistence type="predicted"/>
<dbReference type="EMBL" id="CP002059">
    <property type="protein sequence ID" value="ADI63288.1"/>
    <property type="molecule type" value="Genomic_DNA"/>
</dbReference>
<dbReference type="RefSeq" id="WP_013190306.1">
    <property type="nucleotide sequence ID" value="NC_014248.1"/>
</dbReference>
<evidence type="ECO:0000313" key="2">
    <source>
        <dbReference type="Proteomes" id="UP000001511"/>
    </source>
</evidence>
<dbReference type="OrthoDB" id="8617719at2"/>
<dbReference type="Proteomes" id="UP000001511">
    <property type="component" value="Chromosome"/>
</dbReference>
<keyword evidence="2" id="KW-1185">Reference proteome</keyword>
<accession>D7E210</accession>
<gene>
    <name evidence="1" type="ordered locus">Aazo_0879</name>
</gene>
<dbReference type="AlphaFoldDB" id="D7E210"/>
<dbReference type="KEGG" id="naz:Aazo_0879"/>
<name>D7E210_NOSA0</name>
<organism evidence="1 2">
    <name type="scientific">Nostoc azollae (strain 0708)</name>
    <name type="common">Anabaena azollae (strain 0708)</name>
    <dbReference type="NCBI Taxonomy" id="551115"/>
    <lineage>
        <taxon>Bacteria</taxon>
        <taxon>Bacillati</taxon>
        <taxon>Cyanobacteriota</taxon>
        <taxon>Cyanophyceae</taxon>
        <taxon>Nostocales</taxon>
        <taxon>Nostocaceae</taxon>
        <taxon>Trichormus</taxon>
    </lineage>
</organism>
<sequence length="79" mass="9320">MNYELYTILNLNIQSIQENTKVALDAIIEVLNKNLPNRPWSKEALKKKLEELTSKDEEGKYSPYCQYIVWYLSKILNNP</sequence>
<dbReference type="HOGENOM" id="CLU_2602507_0_0_3"/>
<evidence type="ECO:0000313" key="1">
    <source>
        <dbReference type="EMBL" id="ADI63288.1"/>
    </source>
</evidence>
<reference evidence="1 2" key="1">
    <citation type="journal article" date="2010" name="PLoS ONE">
        <title>Genome erosion in a nitrogen-fixing vertically transmitted endosymbiotic multicellular cyanobacterium.</title>
        <authorList>
            <person name="Ran L."/>
            <person name="Larsson J."/>
            <person name="Vigil-Stenman T."/>
            <person name="Nylander J.A."/>
            <person name="Ininbergs K."/>
            <person name="Zheng W.W."/>
            <person name="Lapidus A."/>
            <person name="Lowry S."/>
            <person name="Haselkorn R."/>
            <person name="Bergman B."/>
        </authorList>
    </citation>
    <scope>NUCLEOTIDE SEQUENCE [LARGE SCALE GENOMIC DNA]</scope>
    <source>
        <strain evidence="1 2">0708</strain>
    </source>
</reference>
<protein>
    <submittedName>
        <fullName evidence="1">Uncharacterized protein</fullName>
    </submittedName>
</protein>